<gene>
    <name evidence="2" type="ORF">BT96DRAFT_1050136</name>
</gene>
<evidence type="ECO:0000256" key="1">
    <source>
        <dbReference type="SAM" id="MobiDB-lite"/>
    </source>
</evidence>
<keyword evidence="3" id="KW-1185">Reference proteome</keyword>
<proteinExistence type="predicted"/>
<name>A0A6A4GAX8_9AGAR</name>
<protein>
    <submittedName>
        <fullName evidence="2">Uncharacterized protein</fullName>
    </submittedName>
</protein>
<evidence type="ECO:0000313" key="2">
    <source>
        <dbReference type="EMBL" id="KAE9382651.1"/>
    </source>
</evidence>
<dbReference type="AlphaFoldDB" id="A0A6A4GAX8"/>
<organism evidence="2 3">
    <name type="scientific">Gymnopus androsaceus JB14</name>
    <dbReference type="NCBI Taxonomy" id="1447944"/>
    <lineage>
        <taxon>Eukaryota</taxon>
        <taxon>Fungi</taxon>
        <taxon>Dikarya</taxon>
        <taxon>Basidiomycota</taxon>
        <taxon>Agaricomycotina</taxon>
        <taxon>Agaricomycetes</taxon>
        <taxon>Agaricomycetidae</taxon>
        <taxon>Agaricales</taxon>
        <taxon>Marasmiineae</taxon>
        <taxon>Omphalotaceae</taxon>
        <taxon>Gymnopus</taxon>
    </lineage>
</organism>
<dbReference type="Proteomes" id="UP000799118">
    <property type="component" value="Unassembled WGS sequence"/>
</dbReference>
<dbReference type="EMBL" id="ML771192">
    <property type="protein sequence ID" value="KAE9382651.1"/>
    <property type="molecule type" value="Genomic_DNA"/>
</dbReference>
<feature type="region of interest" description="Disordered" evidence="1">
    <location>
        <begin position="1"/>
        <end position="28"/>
    </location>
</feature>
<accession>A0A6A4GAX8</accession>
<sequence>MGNKLPQPALPGPHLRPSSYTPPNYFQPLPLNESSRPQLVLSSEPTPTPPPLYELGKHSHYLYGFEITAASVDDAASLPELGLLVYDTNFAHTRIPSSKSKEDVLPFALARREGIIAPAKIPLVNALKELGMKLGLEGPEWIEVGREMQG</sequence>
<reference evidence="2" key="1">
    <citation type="journal article" date="2019" name="Environ. Microbiol.">
        <title>Fungal ecological strategies reflected in gene transcription - a case study of two litter decomposers.</title>
        <authorList>
            <person name="Barbi F."/>
            <person name="Kohler A."/>
            <person name="Barry K."/>
            <person name="Baskaran P."/>
            <person name="Daum C."/>
            <person name="Fauchery L."/>
            <person name="Ihrmark K."/>
            <person name="Kuo A."/>
            <person name="LaButti K."/>
            <person name="Lipzen A."/>
            <person name="Morin E."/>
            <person name="Grigoriev I.V."/>
            <person name="Henrissat B."/>
            <person name="Lindahl B."/>
            <person name="Martin F."/>
        </authorList>
    </citation>
    <scope>NUCLEOTIDE SEQUENCE</scope>
    <source>
        <strain evidence="2">JB14</strain>
    </source>
</reference>
<evidence type="ECO:0000313" key="3">
    <source>
        <dbReference type="Proteomes" id="UP000799118"/>
    </source>
</evidence>